<dbReference type="EMBL" id="JAFMYU010000001">
    <property type="protein sequence ID" value="MBO0929534.1"/>
    <property type="molecule type" value="Genomic_DNA"/>
</dbReference>
<dbReference type="SUPFAM" id="SSF53474">
    <property type="entry name" value="alpha/beta-Hydrolases"/>
    <property type="match status" value="1"/>
</dbReference>
<evidence type="ECO:0000313" key="5">
    <source>
        <dbReference type="Proteomes" id="UP000664795"/>
    </source>
</evidence>
<dbReference type="PANTHER" id="PTHR43037:SF1">
    <property type="entry name" value="BLL1128 PROTEIN"/>
    <property type="match status" value="1"/>
</dbReference>
<reference evidence="4 5" key="1">
    <citation type="submission" date="2021-03" db="EMBL/GenBank/DDBJ databases">
        <title>Fibrella sp. HMF5036 genome sequencing and assembly.</title>
        <authorList>
            <person name="Kang H."/>
            <person name="Kim H."/>
            <person name="Bae S."/>
            <person name="Joh K."/>
        </authorList>
    </citation>
    <scope>NUCLEOTIDE SEQUENCE [LARGE SCALE GENOMIC DNA]</scope>
    <source>
        <strain evidence="4 5">HMF5036</strain>
    </source>
</reference>
<keyword evidence="1 2" id="KW-0732">Signal</keyword>
<dbReference type="Proteomes" id="UP000664795">
    <property type="component" value="Unassembled WGS sequence"/>
</dbReference>
<dbReference type="GO" id="GO:0016787">
    <property type="term" value="F:hydrolase activity"/>
    <property type="evidence" value="ECO:0007669"/>
    <property type="project" value="InterPro"/>
</dbReference>
<dbReference type="RefSeq" id="WP_207333499.1">
    <property type="nucleotide sequence ID" value="NZ_JAFMYU010000001.1"/>
</dbReference>
<keyword evidence="5" id="KW-1185">Reference proteome</keyword>
<feature type="chain" id="PRO_5037013530" evidence="2">
    <location>
        <begin position="20"/>
        <end position="267"/>
    </location>
</feature>
<evidence type="ECO:0000313" key="4">
    <source>
        <dbReference type="EMBL" id="MBO0929534.1"/>
    </source>
</evidence>
<evidence type="ECO:0000256" key="1">
    <source>
        <dbReference type="ARBA" id="ARBA00022729"/>
    </source>
</evidence>
<dbReference type="InterPro" id="IPR050955">
    <property type="entry name" value="Plant_Biomass_Hydrol_Est"/>
</dbReference>
<dbReference type="AlphaFoldDB" id="A0A939G2P7"/>
<organism evidence="4 5">
    <name type="scientific">Fibrella aquatilis</name>
    <dbReference type="NCBI Taxonomy" id="2817059"/>
    <lineage>
        <taxon>Bacteria</taxon>
        <taxon>Pseudomonadati</taxon>
        <taxon>Bacteroidota</taxon>
        <taxon>Cytophagia</taxon>
        <taxon>Cytophagales</taxon>
        <taxon>Spirosomataceae</taxon>
        <taxon>Fibrella</taxon>
    </lineage>
</organism>
<dbReference type="Gene3D" id="3.40.50.1820">
    <property type="entry name" value="alpha/beta hydrolase"/>
    <property type="match status" value="1"/>
</dbReference>
<dbReference type="Pfam" id="PF02230">
    <property type="entry name" value="Abhydrolase_2"/>
    <property type="match status" value="1"/>
</dbReference>
<feature type="signal peptide" evidence="2">
    <location>
        <begin position="1"/>
        <end position="19"/>
    </location>
</feature>
<dbReference type="InterPro" id="IPR003140">
    <property type="entry name" value="PLipase/COase/thioEstase"/>
</dbReference>
<sequence>MNRLLVLAAFLLSSFAAAAQGDFEKRDYATKNGHTLPYRILFPKNYDQPVTGKAPKYPLVLVLHGSGERGTDNEKQLTHGSKLFLDEANRTNFPALVVFPQCPEDMAWSSIRLNRTKMPIEFESGYADTLTWTMQACYDLIAQLQKDERVDKNRIYITGLSMGGIGTFEAIARKPKLFAAAAPICGGGDTTSCATYAQRVPLWVFHGAVDAVVPPELSRQMVAKLKALGANVTYTEYPGVNHNSWDNAFAEAQFLPWFFAQNKKKRK</sequence>
<name>A0A939G2P7_9BACT</name>
<dbReference type="PANTHER" id="PTHR43037">
    <property type="entry name" value="UNNAMED PRODUCT-RELATED"/>
    <property type="match status" value="1"/>
</dbReference>
<evidence type="ECO:0000256" key="2">
    <source>
        <dbReference type="SAM" id="SignalP"/>
    </source>
</evidence>
<accession>A0A939G2P7</accession>
<comment type="caution">
    <text evidence="4">The sequence shown here is derived from an EMBL/GenBank/DDBJ whole genome shotgun (WGS) entry which is preliminary data.</text>
</comment>
<evidence type="ECO:0000259" key="3">
    <source>
        <dbReference type="Pfam" id="PF02230"/>
    </source>
</evidence>
<feature type="domain" description="Phospholipase/carboxylesterase/thioesterase" evidence="3">
    <location>
        <begin position="51"/>
        <end position="252"/>
    </location>
</feature>
<dbReference type="InterPro" id="IPR029058">
    <property type="entry name" value="AB_hydrolase_fold"/>
</dbReference>
<proteinExistence type="predicted"/>
<protein>
    <submittedName>
        <fullName evidence="4">Prolyl oligopeptidase family serine peptidase</fullName>
    </submittedName>
</protein>
<gene>
    <name evidence="4" type="ORF">J2I48_00930</name>
</gene>